<accession>A0A9K3GL94</accession>
<evidence type="ECO:0000313" key="2">
    <source>
        <dbReference type="Proteomes" id="UP000265618"/>
    </source>
</evidence>
<name>A0A9K3GL94_9EUKA</name>
<protein>
    <submittedName>
        <fullName evidence="1">Uncharacterized protein</fullName>
    </submittedName>
</protein>
<dbReference type="AlphaFoldDB" id="A0A9K3GL94"/>
<reference evidence="1 2" key="1">
    <citation type="journal article" date="2018" name="PLoS ONE">
        <title>The draft genome of Kipferlia bialata reveals reductive genome evolution in fornicate parasites.</title>
        <authorList>
            <person name="Tanifuji G."/>
            <person name="Takabayashi S."/>
            <person name="Kume K."/>
            <person name="Takagi M."/>
            <person name="Nakayama T."/>
            <person name="Kamikawa R."/>
            <person name="Inagaki Y."/>
            <person name="Hashimoto T."/>
        </authorList>
    </citation>
    <scope>NUCLEOTIDE SEQUENCE [LARGE SCALE GENOMIC DNA]</scope>
    <source>
        <strain evidence="1">NY0173</strain>
    </source>
</reference>
<organism evidence="1 2">
    <name type="scientific">Kipferlia bialata</name>
    <dbReference type="NCBI Taxonomy" id="797122"/>
    <lineage>
        <taxon>Eukaryota</taxon>
        <taxon>Metamonada</taxon>
        <taxon>Carpediemonas-like organisms</taxon>
        <taxon>Kipferlia</taxon>
    </lineage>
</organism>
<evidence type="ECO:0000313" key="1">
    <source>
        <dbReference type="EMBL" id="GIQ87133.1"/>
    </source>
</evidence>
<keyword evidence="2" id="KW-1185">Reference proteome</keyword>
<dbReference type="EMBL" id="BDIP01002999">
    <property type="protein sequence ID" value="GIQ87133.1"/>
    <property type="molecule type" value="Genomic_DNA"/>
</dbReference>
<dbReference type="Proteomes" id="UP000265618">
    <property type="component" value="Unassembled WGS sequence"/>
</dbReference>
<gene>
    <name evidence="1" type="ORF">KIPB_009112</name>
</gene>
<sequence length="166" mass="18607">MGIQIRAERPDAEETEDDECYIILECRYSGYNDYLMALAGIWGYTVYSSRPSFGDTIGAGMAELYAQMAAVKEHMTSKRYAEEKRRVMMTDPGRYCILYTGDNDIHWSPKTCGLIADALETVDAQDLQASVNQDHWPDNAMANMHTEFLEGLKKYCVGKGLHGIGG</sequence>
<comment type="caution">
    <text evidence="1">The sequence shown here is derived from an EMBL/GenBank/DDBJ whole genome shotgun (WGS) entry which is preliminary data.</text>
</comment>
<proteinExistence type="predicted"/>